<dbReference type="PROSITE" id="PS50304">
    <property type="entry name" value="TUDOR"/>
    <property type="match status" value="8"/>
</dbReference>
<gene>
    <name evidence="4" type="primary">tdrd15</name>
</gene>
<dbReference type="SUPFAM" id="SSF63748">
    <property type="entry name" value="Tudor/PWWP/MBT"/>
    <property type="match status" value="8"/>
</dbReference>
<dbReference type="InterPro" id="IPR035437">
    <property type="entry name" value="SNase_OB-fold_sf"/>
</dbReference>
<dbReference type="Gene3D" id="2.40.50.90">
    <property type="match status" value="5"/>
</dbReference>
<protein>
    <submittedName>
        <fullName evidence="4">Tudor domain-containing protein 15</fullName>
    </submittedName>
</protein>
<dbReference type="Proteomes" id="UP000504632">
    <property type="component" value="Chromosome 4"/>
</dbReference>
<evidence type="ECO:0000259" key="2">
    <source>
        <dbReference type="PROSITE" id="PS50304"/>
    </source>
</evidence>
<dbReference type="GO" id="GO:0030719">
    <property type="term" value="P:P granule organization"/>
    <property type="evidence" value="ECO:0007669"/>
    <property type="project" value="UniProtKB-ARBA"/>
</dbReference>
<dbReference type="FunFam" id="2.30.30.140:FF:000018">
    <property type="entry name" value="Serine/threonine-protein kinase 31"/>
    <property type="match status" value="1"/>
</dbReference>
<keyword evidence="3" id="KW-1185">Reference proteome</keyword>
<dbReference type="Pfam" id="PF00567">
    <property type="entry name" value="TUDOR"/>
    <property type="match status" value="8"/>
</dbReference>
<feature type="domain" description="Tudor" evidence="2">
    <location>
        <begin position="311"/>
        <end position="369"/>
    </location>
</feature>
<proteinExistence type="predicted"/>
<name>A0A6J2V4D7_CHACN</name>
<dbReference type="SMART" id="SM00333">
    <property type="entry name" value="TUDOR"/>
    <property type="match status" value="8"/>
</dbReference>
<dbReference type="InterPro" id="IPR002999">
    <property type="entry name" value="Tudor"/>
</dbReference>
<feature type="domain" description="Tudor" evidence="2">
    <location>
        <begin position="1871"/>
        <end position="1929"/>
    </location>
</feature>
<organism evidence="3 4">
    <name type="scientific">Chanos chanos</name>
    <name type="common">Milkfish</name>
    <name type="synonym">Mugil chanos</name>
    <dbReference type="NCBI Taxonomy" id="29144"/>
    <lineage>
        <taxon>Eukaryota</taxon>
        <taxon>Metazoa</taxon>
        <taxon>Chordata</taxon>
        <taxon>Craniata</taxon>
        <taxon>Vertebrata</taxon>
        <taxon>Euteleostomi</taxon>
        <taxon>Actinopterygii</taxon>
        <taxon>Neopterygii</taxon>
        <taxon>Teleostei</taxon>
        <taxon>Ostariophysi</taxon>
        <taxon>Gonorynchiformes</taxon>
        <taxon>Chanidae</taxon>
        <taxon>Chanos</taxon>
    </lineage>
</organism>
<evidence type="ECO:0000313" key="3">
    <source>
        <dbReference type="Proteomes" id="UP000504632"/>
    </source>
</evidence>
<feature type="domain" description="Tudor" evidence="2">
    <location>
        <begin position="1314"/>
        <end position="1373"/>
    </location>
</feature>
<dbReference type="CDD" id="cd20436">
    <property type="entry name" value="Tudor_TDRD15_rpt1"/>
    <property type="match status" value="1"/>
</dbReference>
<dbReference type="PANTHER" id="PTHR22948">
    <property type="entry name" value="TUDOR DOMAIN CONTAINING PROTEIN"/>
    <property type="match status" value="1"/>
</dbReference>
<reference evidence="4" key="1">
    <citation type="submission" date="2025-08" db="UniProtKB">
        <authorList>
            <consortium name="RefSeq"/>
        </authorList>
    </citation>
    <scope>IDENTIFICATION</scope>
</reference>
<sequence length="2116" mass="237570">MLSTLAGEVQRPQEGSDLPAPCALWPVDVILTHVDCGQDDILVRFQGQYSTICELDYNILQVEIQNAQKTAVSSLEVGEMCLVEDFLSSHWYRGRVKNKEKNLFNVLLLDYGNVLTVCAAHLASASDELLMLPPKIICGFFANVLPVGESWNALSAKYFSSLIGSKIKGYIHALLPHKVLILEVPDINRDLLRFSFGRHADTDTFLLLVEMLMKVPIKKSDESVPDLLIERQFSQELCFKSSGLQGFENVLSFCGPKLIAGTKEKVRITAAVNLSSFYCQSTRVAKDLKEMSEKLAIACESGSPDSSCKPTGNLGLLCAVRGKDEKWHRGFVQYLAANSQARVIFVDYGYCEAVKVENVLPLPSDYLSIPIMAFQCSMSCLREQDETIRNHQLEILKSGLLGGVLEVSIDDFDKEQNLYYVTLHINEHCEHLKSGQTQEFSEPQRFYAMENEETFSQSYYHMQKTNETRRIQTSGKAVHPQTVIVNSIFEGYVEHVQNPSDFWLRTADRNLSFEDLLNRMTKYYNELPLAEEVLENPVPGTLCAAMYEKDMHYYRAVVKDTLESGAEVFFIDFGNTEKVPSMVIKKLPQKFTAEPGFAINCSLAHTVPVEDVWTGAATDYFRQVTSDTALLVHVVHQKNDRHLVELYLKGTSDCESVSMLMEAANMAEFWRYTPTKAGAGRSQVQKKSHRHKGRPVDKSIRNVHCQNVSRQECSRVPEKVKNLDNEASNQKLFHENGIFTPQKYWPGNELRVRCSYVNSPSDFWCQNENQMSALDKLMEDMQNFYQTHIDLSQSHREVCCAVKSPNDNRWYRGCALGAKNGKIEVILVDYGMVVEVKMENVQALLPEFFKLEGQAFRCSLCNLIRPSNGNAWSEEACHLFRDFTTQNSLSLTCSIHSQIYVKHIGLLHIVDIHSEFQRATTNLVEKGLAVEIQSMNHLLPVVYPCSFVYSSFNISVGSEERVLVTHVSSPWEMYFQLDRNAEIIDNLMDQVTKHSADLVKAGSCLEVGNICLAKYFGDGMWYRGFAQSVQSDLHLSIFFVDYGNKQVSEKSSVLPIPRQALDLQMVPMQALKCILADIPKGDSWPEINAWLEKAVCNKLLQAKFVAKENDGSFVCDLFDGNIHINEKVKELIAAQDHSDNIVNTNSADNPHVILDTSRVSRTGKAKRRKHLKAGMVSGPCKTKSEIKHSLLKSPQIHLCNKDTKSGLSHACQPVKQTEEKSNFKSLLSNGNIEKQRDAPHSSKLETPTVAFPKLSDLPDVKIYPGFSVVGFVSHFNSVNSFFVQMEDDEHAILKMGEKLNSELLRGDIENVGKRLKVGDLVVAEYEEDSALYRAVVKDVAASGLLTVEYVDFGNTATVDKERIHQLPTSFLSQPRLSVPCTLTGTQSFEGDMPFTDKPILVEFLKCLRATWEVSIKVPESSSAHVGPEKCDHSERKVLQPHSIRSQNLHRTDSITQNELVTDSRDPVTCEENLNLKEFESNRQVVIKLDGDTCLVKSRSEDIQGALPKSTTTKQIQRLPAQLQQHKTKKSCKLAAHKKLQFRQSNETNALKAKPPDKVIVPKFMIPEMTSHEKTLYVISRSNAGTSAELTQNVGFSQLCIRERETEAGMLLSVLDDGELYIRLDKVAGRVADLEQIISKTVVRCKVIPKQNVKEGLECLAKSAETNQWARAAVCCVIPDKEKCTVLFVDFGTKEMISVKCIKEIDGSLKQIPVLAVHCKWNGFRNSNREAKTMLKDTLRSVVGQNIKVMFVSYSESSHLWNIEIMMNEPFLIQQHGSLSVQHAEEKPSHLLGSNVCPGTSKAVFCSEKESHAPRLFLAPVKMDLEYSGFAAAVTTPGEFYIVLEDLLLVMNTVSNILEELSDVLDPLPQTQLRPSSGCLVKFEEKKKWCRAEIVHLDVTSVVINLVDYGHYAHVPCKDVCQLKRLPEELASLPKLTYPCLLRGIKPLEEGSWSDDAIIFFQKCIYQKQLQIYFRQPVSEGKWEVDVLAGGMNPAKELVDAGHASYIDSMLGLRFRQVLESKGMPQQSTASNSMEVKPEGSPRHLELKDMEQSVKKMDLGISKVESAPGNQLKVTRCKCYISVIYVSTSSCNGDSELVKMVLSEVGFEPTPPGETTT</sequence>
<dbReference type="PANTHER" id="PTHR22948:SF7">
    <property type="entry name" value="TUDOR DOMAIN-CONTAINING PROTEIN 15"/>
    <property type="match status" value="1"/>
</dbReference>
<dbReference type="GeneID" id="115809204"/>
<dbReference type="RefSeq" id="XP_030626633.1">
    <property type="nucleotide sequence ID" value="XM_030770773.1"/>
</dbReference>
<feature type="domain" description="Tudor" evidence="2">
    <location>
        <begin position="793"/>
        <end position="851"/>
    </location>
</feature>
<dbReference type="SUPFAM" id="SSF50199">
    <property type="entry name" value="Staphylococcal nuclease"/>
    <property type="match status" value="1"/>
</dbReference>
<dbReference type="InterPro" id="IPR047450">
    <property type="entry name" value="Tudor_TDRD15_rpt1"/>
</dbReference>
<feature type="domain" description="Tudor" evidence="2">
    <location>
        <begin position="1004"/>
        <end position="1063"/>
    </location>
</feature>
<evidence type="ECO:0000256" key="1">
    <source>
        <dbReference type="SAM" id="MobiDB-lite"/>
    </source>
</evidence>
<dbReference type="CTD" id="100129278"/>
<feature type="domain" description="Tudor" evidence="2">
    <location>
        <begin position="74"/>
        <end position="132"/>
    </location>
</feature>
<dbReference type="Gene3D" id="2.30.30.140">
    <property type="match status" value="8"/>
</dbReference>
<feature type="domain" description="Tudor" evidence="2">
    <location>
        <begin position="1651"/>
        <end position="1711"/>
    </location>
</feature>
<dbReference type="OrthoDB" id="9995375at2759"/>
<feature type="region of interest" description="Disordered" evidence="1">
    <location>
        <begin position="2023"/>
        <end position="2042"/>
    </location>
</feature>
<dbReference type="InterPro" id="IPR050621">
    <property type="entry name" value="Tudor_domain_containing"/>
</dbReference>
<dbReference type="InParanoid" id="A0A6J2V4D7"/>
<accession>A0A6J2V4D7</accession>
<evidence type="ECO:0000313" key="4">
    <source>
        <dbReference type="RefSeq" id="XP_030626633.1"/>
    </source>
</evidence>
<feature type="domain" description="Tudor" evidence="2">
    <location>
        <begin position="536"/>
        <end position="594"/>
    </location>
</feature>
<feature type="compositionally biased region" description="Polar residues" evidence="1">
    <location>
        <begin position="2023"/>
        <end position="2033"/>
    </location>
</feature>